<evidence type="ECO:0000313" key="2">
    <source>
        <dbReference type="EMBL" id="TEB19654.1"/>
    </source>
</evidence>
<organism evidence="2 3">
    <name type="scientific">Coprinellus micaceus</name>
    <name type="common">Glistening ink-cap mushroom</name>
    <name type="synonym">Coprinus micaceus</name>
    <dbReference type="NCBI Taxonomy" id="71717"/>
    <lineage>
        <taxon>Eukaryota</taxon>
        <taxon>Fungi</taxon>
        <taxon>Dikarya</taxon>
        <taxon>Basidiomycota</taxon>
        <taxon>Agaricomycotina</taxon>
        <taxon>Agaricomycetes</taxon>
        <taxon>Agaricomycetidae</taxon>
        <taxon>Agaricales</taxon>
        <taxon>Agaricineae</taxon>
        <taxon>Psathyrellaceae</taxon>
        <taxon>Coprinellus</taxon>
    </lineage>
</organism>
<dbReference type="EMBL" id="QPFP01000181">
    <property type="protein sequence ID" value="TEB19654.1"/>
    <property type="molecule type" value="Genomic_DNA"/>
</dbReference>
<evidence type="ECO:0000256" key="1">
    <source>
        <dbReference type="SAM" id="MobiDB-lite"/>
    </source>
</evidence>
<comment type="caution">
    <text evidence="2">The sequence shown here is derived from an EMBL/GenBank/DDBJ whole genome shotgun (WGS) entry which is preliminary data.</text>
</comment>
<accession>A0A4Y7SDN5</accession>
<dbReference type="Proteomes" id="UP000298030">
    <property type="component" value="Unassembled WGS sequence"/>
</dbReference>
<feature type="compositionally biased region" description="Acidic residues" evidence="1">
    <location>
        <begin position="337"/>
        <end position="347"/>
    </location>
</feature>
<name>A0A4Y7SDN5_COPMI</name>
<feature type="compositionally biased region" description="Basic and acidic residues" evidence="1">
    <location>
        <begin position="516"/>
        <end position="527"/>
    </location>
</feature>
<feature type="compositionally biased region" description="Basic and acidic residues" evidence="1">
    <location>
        <begin position="348"/>
        <end position="360"/>
    </location>
</feature>
<feature type="region of interest" description="Disordered" evidence="1">
    <location>
        <begin position="39"/>
        <end position="64"/>
    </location>
</feature>
<gene>
    <name evidence="2" type="ORF">FA13DRAFT_1802032</name>
</gene>
<dbReference type="AlphaFoldDB" id="A0A4Y7SDN5"/>
<feature type="compositionally biased region" description="Basic residues" evidence="1">
    <location>
        <begin position="425"/>
        <end position="434"/>
    </location>
</feature>
<dbReference type="STRING" id="71717.A0A4Y7SDN5"/>
<proteinExistence type="predicted"/>
<evidence type="ECO:0000313" key="3">
    <source>
        <dbReference type="Proteomes" id="UP000298030"/>
    </source>
</evidence>
<feature type="compositionally biased region" description="Acidic residues" evidence="1">
    <location>
        <begin position="361"/>
        <end position="370"/>
    </location>
</feature>
<feature type="compositionally biased region" description="Low complexity" evidence="1">
    <location>
        <begin position="435"/>
        <end position="444"/>
    </location>
</feature>
<keyword evidence="3" id="KW-1185">Reference proteome</keyword>
<reference evidence="2 3" key="1">
    <citation type="journal article" date="2019" name="Nat. Ecol. Evol.">
        <title>Megaphylogeny resolves global patterns of mushroom evolution.</title>
        <authorList>
            <person name="Varga T."/>
            <person name="Krizsan K."/>
            <person name="Foldi C."/>
            <person name="Dima B."/>
            <person name="Sanchez-Garcia M."/>
            <person name="Sanchez-Ramirez S."/>
            <person name="Szollosi G.J."/>
            <person name="Szarkandi J.G."/>
            <person name="Papp V."/>
            <person name="Albert L."/>
            <person name="Andreopoulos W."/>
            <person name="Angelini C."/>
            <person name="Antonin V."/>
            <person name="Barry K.W."/>
            <person name="Bougher N.L."/>
            <person name="Buchanan P."/>
            <person name="Buyck B."/>
            <person name="Bense V."/>
            <person name="Catcheside P."/>
            <person name="Chovatia M."/>
            <person name="Cooper J."/>
            <person name="Damon W."/>
            <person name="Desjardin D."/>
            <person name="Finy P."/>
            <person name="Geml J."/>
            <person name="Haridas S."/>
            <person name="Hughes K."/>
            <person name="Justo A."/>
            <person name="Karasinski D."/>
            <person name="Kautmanova I."/>
            <person name="Kiss B."/>
            <person name="Kocsube S."/>
            <person name="Kotiranta H."/>
            <person name="LaButti K.M."/>
            <person name="Lechner B.E."/>
            <person name="Liimatainen K."/>
            <person name="Lipzen A."/>
            <person name="Lukacs Z."/>
            <person name="Mihaltcheva S."/>
            <person name="Morgado L.N."/>
            <person name="Niskanen T."/>
            <person name="Noordeloos M.E."/>
            <person name="Ohm R.A."/>
            <person name="Ortiz-Santana B."/>
            <person name="Ovrebo C."/>
            <person name="Racz N."/>
            <person name="Riley R."/>
            <person name="Savchenko A."/>
            <person name="Shiryaev A."/>
            <person name="Soop K."/>
            <person name="Spirin V."/>
            <person name="Szebenyi C."/>
            <person name="Tomsovsky M."/>
            <person name="Tulloss R.E."/>
            <person name="Uehling J."/>
            <person name="Grigoriev I.V."/>
            <person name="Vagvolgyi C."/>
            <person name="Papp T."/>
            <person name="Martin F.M."/>
            <person name="Miettinen O."/>
            <person name="Hibbett D.S."/>
            <person name="Nagy L.G."/>
        </authorList>
    </citation>
    <scope>NUCLEOTIDE SEQUENCE [LARGE SCALE GENOMIC DNA]</scope>
    <source>
        <strain evidence="2 3">FP101781</strain>
    </source>
</reference>
<feature type="compositionally biased region" description="Acidic residues" evidence="1">
    <location>
        <begin position="51"/>
        <end position="64"/>
    </location>
</feature>
<feature type="region of interest" description="Disordered" evidence="1">
    <location>
        <begin position="281"/>
        <end position="453"/>
    </location>
</feature>
<sequence>MLQDDLQVMGRMFAAEEQGGALRGEFAAHAPTADRVMRVFMGSPIPSDESSSPEDEGGNDDDMDIEEIDFNDLSRLMDIDTKKKSKKAKAKLWMEQGAEEESFLGMRATPAPQTAAAEGVDESKIVESVMASTSMTAMTVTASILPATAPITAAGGDRDQEKIILAVDEMHIDGRIEEARVEAHQAAEEEVALDFIIDTEPVHVHTHEKPRIRTPPLIPPDDDDDEVIVYVAPHPRSSEVEGIAKAQTAKEADDQQHIHTIRGCSREPKRLAAPALSTPRMVKQALVKQKKVAKREKDAERRRKARSSPQGMFDKKRKGRGGFGAIGAMMQERELQDEYGSGDEDEGVDKKWKERRRGDSDLEWGTDDEDVQRQVAGLKGKADDDEYMSLPELQQVLMESGKAGAADGGEDGRGEFTPYTPPASSKRRDRRRKSGANANAGSAAQRRKDESIAAAMEMDVDSDLDVEAMKRFCWEYAGEDAGVHVTFGDLEDEQRLRRKMQILGKEAAGIQKAKKIRESERKKKEIAKTMGKGKAKMDWDEDEFEDDMDFDDDDDDDDDDYFKKDIRWSIEEIQEILDDDSAERRPNAMQSPVLRAQWDKDREAKAERKKQRELEKLLQAADLFSTKKGGKKGRKAMLAVARLDPTITVVPNRIIDMTTLVQMLHKFVDDLGGKQTLSLRQRTRRHGRTCTSWRWRSG</sequence>
<protein>
    <submittedName>
        <fullName evidence="2">Uncharacterized protein</fullName>
    </submittedName>
</protein>
<feature type="region of interest" description="Disordered" evidence="1">
    <location>
        <begin position="507"/>
        <end position="540"/>
    </location>
</feature>